<evidence type="ECO:0000313" key="2">
    <source>
        <dbReference type="Proteomes" id="UP000290567"/>
    </source>
</evidence>
<dbReference type="OrthoDB" id="9792756at2"/>
<dbReference type="NCBIfam" id="TIGR00022">
    <property type="entry name" value="YhcH/YjgK/YiaL family protein"/>
    <property type="match status" value="1"/>
</dbReference>
<dbReference type="Gene3D" id="2.60.120.370">
    <property type="entry name" value="YhcH/YjgK/YiaL"/>
    <property type="match status" value="1"/>
</dbReference>
<dbReference type="InterPro" id="IPR004375">
    <property type="entry name" value="NanQ/TabA/YiaL"/>
</dbReference>
<dbReference type="Pfam" id="PF04074">
    <property type="entry name" value="DUF386"/>
    <property type="match status" value="1"/>
</dbReference>
<dbReference type="EMBL" id="BJCC01000027">
    <property type="protein sequence ID" value="GCF95084.1"/>
    <property type="molecule type" value="Genomic_DNA"/>
</dbReference>
<dbReference type="Proteomes" id="UP000290567">
    <property type="component" value="Unassembled WGS sequence"/>
</dbReference>
<dbReference type="RefSeq" id="WP_146623486.1">
    <property type="nucleotide sequence ID" value="NZ_BJCC01000027.1"/>
</dbReference>
<dbReference type="AlphaFoldDB" id="A0A4P5PEL2"/>
<dbReference type="SUPFAM" id="SSF51197">
    <property type="entry name" value="Clavaminate synthase-like"/>
    <property type="match status" value="1"/>
</dbReference>
<organism evidence="1 2">
    <name type="scientific">Enterococcus florum</name>
    <dbReference type="NCBI Taxonomy" id="2480627"/>
    <lineage>
        <taxon>Bacteria</taxon>
        <taxon>Bacillati</taxon>
        <taxon>Bacillota</taxon>
        <taxon>Bacilli</taxon>
        <taxon>Lactobacillales</taxon>
        <taxon>Enterococcaceae</taxon>
        <taxon>Enterococcus</taxon>
    </lineage>
</organism>
<name>A0A4P5PEL2_9ENTE</name>
<accession>A0A4P5PEL2</accession>
<evidence type="ECO:0000313" key="1">
    <source>
        <dbReference type="EMBL" id="GCF95084.1"/>
    </source>
</evidence>
<protein>
    <recommendedName>
        <fullName evidence="3">YhcH/YjgK/YiaL family protein</fullName>
    </recommendedName>
</protein>
<dbReference type="PANTHER" id="PTHR34986:SF1">
    <property type="entry name" value="PROTEIN YIAL"/>
    <property type="match status" value="1"/>
</dbReference>
<comment type="caution">
    <text evidence="1">The sequence shown here is derived from an EMBL/GenBank/DDBJ whole genome shotgun (WGS) entry which is preliminary data.</text>
</comment>
<dbReference type="PANTHER" id="PTHR34986">
    <property type="entry name" value="EVOLVED BETA-GALACTOSIDASE SUBUNIT BETA"/>
    <property type="match status" value="1"/>
</dbReference>
<keyword evidence="2" id="KW-1185">Reference proteome</keyword>
<dbReference type="InterPro" id="IPR037012">
    <property type="entry name" value="NanQ/TabA/YiaL_sf"/>
</dbReference>
<gene>
    <name evidence="1" type="ORF">NRIC_29750</name>
</gene>
<dbReference type="GO" id="GO:0005829">
    <property type="term" value="C:cytosol"/>
    <property type="evidence" value="ECO:0007669"/>
    <property type="project" value="TreeGrafter"/>
</dbReference>
<reference evidence="2" key="1">
    <citation type="submission" date="2019-02" db="EMBL/GenBank/DDBJ databases">
        <title>Draft genome sequence of Enterococcus sp. Gos25-1.</title>
        <authorList>
            <person name="Tanaka N."/>
            <person name="Shiwa Y."/>
            <person name="Fujita N."/>
        </authorList>
    </citation>
    <scope>NUCLEOTIDE SEQUENCE [LARGE SCALE GENOMIC DNA]</scope>
    <source>
        <strain evidence="2">Gos25-1</strain>
    </source>
</reference>
<evidence type="ECO:0008006" key="3">
    <source>
        <dbReference type="Google" id="ProtNLM"/>
    </source>
</evidence>
<proteinExistence type="predicted"/>
<sequence>MIIDTFDRLEQYEKLLPKLPNALAAMAQIEEPLLGQRYLFDGGFLFFQEGETKPSQTAQFEAHRKYVDVQLVLSGNEYLAWSKLEDLTESTAYDQEKDVQKFSGAEQHVLKMTKGSAYICFPWDGHKAVFHIERPLNFRKAVIKLDFDGN</sequence>